<reference evidence="3" key="3">
    <citation type="submission" date="2023-05" db="EMBL/GenBank/DDBJ databases">
        <title>Complete genome sequence of Bacillus subtilis SRCM117797 isolated from Soybean paste.</title>
        <authorList>
            <person name="Abraha H.B."/>
            <person name="Kim K.-P."/>
            <person name="Ryu M.-S."/>
            <person name="Jeong D.-Y."/>
        </authorList>
    </citation>
    <scope>NUCLEOTIDE SEQUENCE</scope>
    <source>
        <strain evidence="3">SRCM117797</strain>
    </source>
</reference>
<evidence type="ECO:0000313" key="2">
    <source>
        <dbReference type="EMBL" id="WEY84013.1"/>
    </source>
</evidence>
<dbReference type="PATRIC" id="fig|1423.134.peg.3212"/>
<dbReference type="EMBL" id="CP125292">
    <property type="protein sequence ID" value="WHM21017.1"/>
    <property type="molecule type" value="Genomic_DNA"/>
</dbReference>
<evidence type="ECO:0000313" key="1">
    <source>
        <dbReference type="EMBL" id="KIU12335.1"/>
    </source>
</evidence>
<dbReference type="Proteomes" id="UP001229422">
    <property type="component" value="Chromosome"/>
</dbReference>
<evidence type="ECO:0000313" key="4">
    <source>
        <dbReference type="Proteomes" id="UP000032247"/>
    </source>
</evidence>
<evidence type="ECO:0000313" key="3">
    <source>
        <dbReference type="EMBL" id="WHM21017.1"/>
    </source>
</evidence>
<sequence>MKPSRSEKLAVFAELFVKLHILSSAQKDEIINVNKKKQKNR</sequence>
<accession>A0A0A0YGM3</accession>
<dbReference type="SMR" id="A0A0A0YGM3"/>
<dbReference type="EMBL" id="JXBC01000002">
    <property type="protein sequence ID" value="KIU12335.1"/>
    <property type="molecule type" value="Genomic_DNA"/>
</dbReference>
<dbReference type="EMBL" id="CP120576">
    <property type="protein sequence ID" value="WEY84013.1"/>
    <property type="molecule type" value="Genomic_DNA"/>
</dbReference>
<dbReference type="AlphaFoldDB" id="A0A0A0YGM3"/>
<reference evidence="1 4" key="1">
    <citation type="submission" date="2014-12" db="EMBL/GenBank/DDBJ databases">
        <title>Comparative genome analysis of Bacillus coagulans HM-08, Clostridium butyricum HM-68, Bacillus subtilis HM-66 and Bacillus licheniformis BL-09.</title>
        <authorList>
            <person name="Zhang H."/>
        </authorList>
    </citation>
    <scope>NUCLEOTIDE SEQUENCE [LARGE SCALE GENOMIC DNA]</scope>
    <source>
        <strain evidence="1 4">HM-66</strain>
    </source>
</reference>
<organism evidence="1 4">
    <name type="scientific">Bacillus subtilis</name>
    <dbReference type="NCBI Taxonomy" id="1423"/>
    <lineage>
        <taxon>Bacteria</taxon>
        <taxon>Bacillati</taxon>
        <taxon>Bacillota</taxon>
        <taxon>Bacilli</taxon>
        <taxon>Bacillales</taxon>
        <taxon>Bacillaceae</taxon>
        <taxon>Bacillus</taxon>
    </lineage>
</organism>
<proteinExistence type="predicted"/>
<reference evidence="2" key="2">
    <citation type="submission" date="2023-03" db="EMBL/GenBank/DDBJ databases">
        <title>Complete genome sequences of 52 Bacillus and Priestia strains isolated from West-African fermentations and 26 reference strains from the DSMZ collection.</title>
        <authorList>
            <person name="Wiedenbein E.S."/>
            <person name="Canoy T.S."/>
            <person name="Hui Y."/>
            <person name="Parkouda C."/>
            <person name="Dawende C."/>
            <person name="Ametefe E."/>
            <person name="Jespersen L."/>
            <person name="Nielsen D.S."/>
        </authorList>
    </citation>
    <scope>NUCLEOTIDE SEQUENCE</scope>
    <source>
        <strain evidence="2">PRO56</strain>
    </source>
</reference>
<dbReference type="RefSeq" id="WP_003232500.1">
    <property type="nucleotide sequence ID" value="NZ_AP024621.1"/>
</dbReference>
<name>A0A0A0YGM3_BACIU</name>
<dbReference type="Proteomes" id="UP000032247">
    <property type="component" value="Unassembled WGS sequence"/>
</dbReference>
<protein>
    <submittedName>
        <fullName evidence="1">Uncharacterized protein</fullName>
    </submittedName>
</protein>
<gene>
    <name evidence="2" type="ORF">P5633_16940</name>
    <name evidence="3" type="ORF">QL281_19930</name>
    <name evidence="1" type="ORF">SC09_Contig19orf00778</name>
</gene>
<dbReference type="STRING" id="483913.AN935_07060"/>
<dbReference type="Proteomes" id="UP001214898">
    <property type="component" value="Chromosome"/>
</dbReference>